<gene>
    <name evidence="4" type="ORF">HNQ88_002093</name>
</gene>
<evidence type="ECO:0000256" key="3">
    <source>
        <dbReference type="SAM" id="SignalP"/>
    </source>
</evidence>
<keyword evidence="3" id="KW-0732">Signal</keyword>
<dbReference type="Proteomes" id="UP001185092">
    <property type="component" value="Unassembled WGS sequence"/>
</dbReference>
<keyword evidence="2" id="KW-1133">Transmembrane helix</keyword>
<feature type="chain" id="PRO_5042239740" description="tRNA (Guanine-N1)-methyltransferase" evidence="3">
    <location>
        <begin position="27"/>
        <end position="214"/>
    </location>
</feature>
<sequence>MGKFLKEKALLAFTCMVLGVTTVCSAQQVAGGGSPSQNDDKLANQFMELKKSSNSWKGFKIIDEPKLNAFWNVVSDSLAEKQSEISLLKEEIIKRDQSLVSTQDTLSLTRNALSESQFKEDHISFIGIDFSKSNYKFINISVILILIVLLAVMFVTGKVNVKNAKDAKKSFDDLQLEMEEYKKRVLERETKLRRELTTEMNKVEDLKKKMKSMN</sequence>
<evidence type="ECO:0008006" key="6">
    <source>
        <dbReference type="Google" id="ProtNLM"/>
    </source>
</evidence>
<evidence type="ECO:0000256" key="2">
    <source>
        <dbReference type="SAM" id="Phobius"/>
    </source>
</evidence>
<feature type="coiled-coil region" evidence="1">
    <location>
        <begin position="164"/>
        <end position="213"/>
    </location>
</feature>
<proteinExistence type="predicted"/>
<reference evidence="4" key="1">
    <citation type="submission" date="2023-07" db="EMBL/GenBank/DDBJ databases">
        <title>Genomic Encyclopedia of Type Strains, Phase IV (KMG-IV): sequencing the most valuable type-strain genomes for metagenomic binning, comparative biology and taxonomic classification.</title>
        <authorList>
            <person name="Goeker M."/>
        </authorList>
    </citation>
    <scope>NUCLEOTIDE SEQUENCE</scope>
    <source>
        <strain evidence="4">DSM 26174</strain>
    </source>
</reference>
<evidence type="ECO:0000256" key="1">
    <source>
        <dbReference type="SAM" id="Coils"/>
    </source>
</evidence>
<keyword evidence="2" id="KW-0812">Transmembrane</keyword>
<keyword evidence="5" id="KW-1185">Reference proteome</keyword>
<evidence type="ECO:0000313" key="5">
    <source>
        <dbReference type="Proteomes" id="UP001185092"/>
    </source>
</evidence>
<dbReference type="EMBL" id="JAVDQD010000002">
    <property type="protein sequence ID" value="MDR6239056.1"/>
    <property type="molecule type" value="Genomic_DNA"/>
</dbReference>
<feature type="transmembrane region" description="Helical" evidence="2">
    <location>
        <begin position="137"/>
        <end position="155"/>
    </location>
</feature>
<comment type="caution">
    <text evidence="4">The sequence shown here is derived from an EMBL/GenBank/DDBJ whole genome shotgun (WGS) entry which is preliminary data.</text>
</comment>
<dbReference type="AlphaFoldDB" id="A0AAE3XNL5"/>
<dbReference type="RefSeq" id="WP_309938565.1">
    <property type="nucleotide sequence ID" value="NZ_AP025305.1"/>
</dbReference>
<feature type="signal peptide" evidence="3">
    <location>
        <begin position="1"/>
        <end position="26"/>
    </location>
</feature>
<evidence type="ECO:0000313" key="4">
    <source>
        <dbReference type="EMBL" id="MDR6239056.1"/>
    </source>
</evidence>
<protein>
    <recommendedName>
        <fullName evidence="6">tRNA (Guanine-N1)-methyltransferase</fullName>
    </recommendedName>
</protein>
<name>A0AAE3XNL5_9BACT</name>
<keyword evidence="1" id="KW-0175">Coiled coil</keyword>
<organism evidence="4 5">
    <name type="scientific">Aureibacter tunicatorum</name>
    <dbReference type="NCBI Taxonomy" id="866807"/>
    <lineage>
        <taxon>Bacteria</taxon>
        <taxon>Pseudomonadati</taxon>
        <taxon>Bacteroidota</taxon>
        <taxon>Cytophagia</taxon>
        <taxon>Cytophagales</taxon>
        <taxon>Persicobacteraceae</taxon>
        <taxon>Aureibacter</taxon>
    </lineage>
</organism>
<keyword evidence="2" id="KW-0472">Membrane</keyword>
<accession>A0AAE3XNL5</accession>